<evidence type="ECO:0000313" key="3">
    <source>
        <dbReference type="Proteomes" id="UP000013057"/>
    </source>
</evidence>
<dbReference type="EMBL" id="BARH01000005">
    <property type="protein sequence ID" value="GAC90419.1"/>
    <property type="molecule type" value="Genomic_DNA"/>
</dbReference>
<evidence type="ECO:0000313" key="2">
    <source>
        <dbReference type="EMBL" id="GAC90419.1"/>
    </source>
</evidence>
<dbReference type="Proteomes" id="UP000013057">
    <property type="component" value="Unassembled WGS sequence"/>
</dbReference>
<reference evidence="3" key="1">
    <citation type="journal article" date="2013" name="Genome">
        <title>Draft Genome Sequence of a Thermophilic Member of the Bacillaceae, Anoxybacillus flavithermus Strain Kn10, Isolated from the Kan-nawa Hot Spring in Japan.</title>
        <authorList>
            <person name="Matsutani M."/>
            <person name="Shirakihara Y."/>
            <person name="Imada K."/>
            <person name="Yakushi T."/>
            <person name="Matsushita K."/>
        </authorList>
    </citation>
    <scope>NUCLEOTIDE SEQUENCE [LARGE SCALE GENOMIC DNA]</scope>
    <source>
        <strain evidence="3">NBRC 109594</strain>
    </source>
</reference>
<sequence>MTKLEEIRQTKCCVYKIRQIDAHVFDMSGQNKKAKGGMAMAKKEKKKKQKPKQEETTGFGDKKLEGPDRPST</sequence>
<accession>R4G071</accession>
<name>R4G071_9BACL</name>
<gene>
    <name evidence="2" type="ORF">KN10_0855</name>
</gene>
<feature type="compositionally biased region" description="Basic and acidic residues" evidence="1">
    <location>
        <begin position="51"/>
        <end position="72"/>
    </location>
</feature>
<evidence type="ECO:0000256" key="1">
    <source>
        <dbReference type="SAM" id="MobiDB-lite"/>
    </source>
</evidence>
<proteinExistence type="predicted"/>
<feature type="region of interest" description="Disordered" evidence="1">
    <location>
        <begin position="29"/>
        <end position="72"/>
    </location>
</feature>
<dbReference type="AlphaFoldDB" id="R4G071"/>
<protein>
    <submittedName>
        <fullName evidence="2">Uncharacterized protein</fullName>
    </submittedName>
</protein>
<comment type="caution">
    <text evidence="2">The sequence shown here is derived from an EMBL/GenBank/DDBJ whole genome shotgun (WGS) entry which is preliminary data.</text>
</comment>
<organism evidence="2 3">
    <name type="scientific">Anoxybacillus flavithermus NBRC 109594</name>
    <dbReference type="NCBI Taxonomy" id="1315967"/>
    <lineage>
        <taxon>Bacteria</taxon>
        <taxon>Bacillati</taxon>
        <taxon>Bacillota</taxon>
        <taxon>Bacilli</taxon>
        <taxon>Bacillales</taxon>
        <taxon>Anoxybacillaceae</taxon>
        <taxon>Anoxybacillus</taxon>
    </lineage>
</organism>